<evidence type="ECO:0000313" key="3">
    <source>
        <dbReference type="Proteomes" id="UP001281003"/>
    </source>
</evidence>
<evidence type="ECO:0000313" key="2">
    <source>
        <dbReference type="EMBL" id="KAK3391760.1"/>
    </source>
</evidence>
<proteinExistence type="predicted"/>
<organism evidence="2 3">
    <name type="scientific">Sordaria brevicollis</name>
    <dbReference type="NCBI Taxonomy" id="83679"/>
    <lineage>
        <taxon>Eukaryota</taxon>
        <taxon>Fungi</taxon>
        <taxon>Dikarya</taxon>
        <taxon>Ascomycota</taxon>
        <taxon>Pezizomycotina</taxon>
        <taxon>Sordariomycetes</taxon>
        <taxon>Sordariomycetidae</taxon>
        <taxon>Sordariales</taxon>
        <taxon>Sordariaceae</taxon>
        <taxon>Sordaria</taxon>
    </lineage>
</organism>
<sequence length="317" mass="35293">MPRCIETTYNVELPPATLPCPPDRPPTSVSSVTSTIPSLLQGETGTLNRTNPTTHSDETKAKTLSIWSLPVAPVTLSQIPDSPRDPLEVSPFLRRPILAQSTVYIRQKTKQKKTASRQGTTGFPFSFFSHCVDPRPYQKGFQLASPPASSARAPPLRSAWPRKWASENRNRNRNRQEQDRITPRTKTGLVKDRDKRGSRPAPPARHRQDSRQDKTGETGSHRRQPPPSDRVPSAWVLPIEIDIHCHHYPQPKSSAPTTAALQAASRRKTTSRPPSYNIDIRHTSRTGRAVELLHSTVCNPLADAKSCLCCCYCCTDS</sequence>
<feature type="compositionally biased region" description="Polar residues" evidence="1">
    <location>
        <begin position="251"/>
        <end position="260"/>
    </location>
</feature>
<gene>
    <name evidence="2" type="ORF">B0T20DRAFT_64539</name>
</gene>
<feature type="region of interest" description="Disordered" evidence="1">
    <location>
        <begin position="247"/>
        <end position="275"/>
    </location>
</feature>
<feature type="compositionally biased region" description="Low complexity" evidence="1">
    <location>
        <begin position="143"/>
        <end position="159"/>
    </location>
</feature>
<feature type="compositionally biased region" description="Basic and acidic residues" evidence="1">
    <location>
        <begin position="164"/>
        <end position="182"/>
    </location>
</feature>
<feature type="region of interest" description="Disordered" evidence="1">
    <location>
        <begin position="139"/>
        <end position="232"/>
    </location>
</feature>
<reference evidence="2" key="2">
    <citation type="submission" date="2023-07" db="EMBL/GenBank/DDBJ databases">
        <authorList>
            <consortium name="Lawrence Berkeley National Laboratory"/>
            <person name="Haridas S."/>
            <person name="Hensen N."/>
            <person name="Bonometti L."/>
            <person name="Westerberg I."/>
            <person name="Brannstrom I.O."/>
            <person name="Guillou S."/>
            <person name="Cros-Aarteil S."/>
            <person name="Calhoun S."/>
            <person name="Kuo A."/>
            <person name="Mondo S."/>
            <person name="Pangilinan J."/>
            <person name="Riley R."/>
            <person name="LaButti K."/>
            <person name="Andreopoulos B."/>
            <person name="Lipzen A."/>
            <person name="Chen C."/>
            <person name="Yanf M."/>
            <person name="Daum C."/>
            <person name="Ng V."/>
            <person name="Clum A."/>
            <person name="Steindorff A."/>
            <person name="Ohm R."/>
            <person name="Martin F."/>
            <person name="Silar P."/>
            <person name="Natvig D."/>
            <person name="Lalanne C."/>
            <person name="Gautier V."/>
            <person name="Ament-velasquez S.L."/>
            <person name="Kruys A."/>
            <person name="Hutchinson M.I."/>
            <person name="Powell A.J."/>
            <person name="Barry K."/>
            <person name="Miller A.N."/>
            <person name="Grigoriev I.V."/>
            <person name="Debuchy R."/>
            <person name="Gladieux P."/>
            <person name="Thoren M.H."/>
            <person name="Johannesson H."/>
        </authorList>
    </citation>
    <scope>NUCLEOTIDE SEQUENCE</scope>
    <source>
        <strain evidence="2">FGSC 1904</strain>
    </source>
</reference>
<comment type="caution">
    <text evidence="2">The sequence shown here is derived from an EMBL/GenBank/DDBJ whole genome shotgun (WGS) entry which is preliminary data.</text>
</comment>
<keyword evidence="3" id="KW-1185">Reference proteome</keyword>
<feature type="compositionally biased region" description="Basic and acidic residues" evidence="1">
    <location>
        <begin position="206"/>
        <end position="220"/>
    </location>
</feature>
<dbReference type="Proteomes" id="UP001281003">
    <property type="component" value="Unassembled WGS sequence"/>
</dbReference>
<name>A0AAE0P1X4_SORBR</name>
<dbReference type="AlphaFoldDB" id="A0AAE0P1X4"/>
<dbReference type="EMBL" id="JAUTDP010000012">
    <property type="protein sequence ID" value="KAK3391760.1"/>
    <property type="molecule type" value="Genomic_DNA"/>
</dbReference>
<accession>A0AAE0P1X4</accession>
<evidence type="ECO:0000256" key="1">
    <source>
        <dbReference type="SAM" id="MobiDB-lite"/>
    </source>
</evidence>
<protein>
    <submittedName>
        <fullName evidence="2">Uncharacterized protein</fullName>
    </submittedName>
</protein>
<reference evidence="2" key="1">
    <citation type="journal article" date="2023" name="Mol. Phylogenet. Evol.">
        <title>Genome-scale phylogeny and comparative genomics of the fungal order Sordariales.</title>
        <authorList>
            <person name="Hensen N."/>
            <person name="Bonometti L."/>
            <person name="Westerberg I."/>
            <person name="Brannstrom I.O."/>
            <person name="Guillou S."/>
            <person name="Cros-Aarteil S."/>
            <person name="Calhoun S."/>
            <person name="Haridas S."/>
            <person name="Kuo A."/>
            <person name="Mondo S."/>
            <person name="Pangilinan J."/>
            <person name="Riley R."/>
            <person name="LaButti K."/>
            <person name="Andreopoulos B."/>
            <person name="Lipzen A."/>
            <person name="Chen C."/>
            <person name="Yan M."/>
            <person name="Daum C."/>
            <person name="Ng V."/>
            <person name="Clum A."/>
            <person name="Steindorff A."/>
            <person name="Ohm R.A."/>
            <person name="Martin F."/>
            <person name="Silar P."/>
            <person name="Natvig D.O."/>
            <person name="Lalanne C."/>
            <person name="Gautier V."/>
            <person name="Ament-Velasquez S.L."/>
            <person name="Kruys A."/>
            <person name="Hutchinson M.I."/>
            <person name="Powell A.J."/>
            <person name="Barry K."/>
            <person name="Miller A.N."/>
            <person name="Grigoriev I.V."/>
            <person name="Debuchy R."/>
            <person name="Gladieux P."/>
            <person name="Hiltunen Thoren M."/>
            <person name="Johannesson H."/>
        </authorList>
    </citation>
    <scope>NUCLEOTIDE SEQUENCE</scope>
    <source>
        <strain evidence="2">FGSC 1904</strain>
    </source>
</reference>